<gene>
    <name evidence="1" type="ORF">GTPT_0319</name>
</gene>
<dbReference type="PANTHER" id="PTHR34472:SF1">
    <property type="entry name" value="SULFUR CARRIER PROTEIN THIS"/>
    <property type="match status" value="1"/>
</dbReference>
<dbReference type="Gene3D" id="3.10.20.30">
    <property type="match status" value="1"/>
</dbReference>
<dbReference type="Pfam" id="PF02597">
    <property type="entry name" value="ThiS"/>
    <property type="match status" value="1"/>
</dbReference>
<dbReference type="Proteomes" id="UP000028602">
    <property type="component" value="Unassembled WGS sequence"/>
</dbReference>
<organism evidence="1 2">
    <name type="scientific">Tatumella ptyseos ATCC 33301</name>
    <dbReference type="NCBI Taxonomy" id="1005995"/>
    <lineage>
        <taxon>Bacteria</taxon>
        <taxon>Pseudomonadati</taxon>
        <taxon>Pseudomonadota</taxon>
        <taxon>Gammaproteobacteria</taxon>
        <taxon>Enterobacterales</taxon>
        <taxon>Erwiniaceae</taxon>
        <taxon>Tatumella</taxon>
    </lineage>
</organism>
<dbReference type="eggNOG" id="COG2104">
    <property type="taxonomic scope" value="Bacteria"/>
</dbReference>
<dbReference type="InterPro" id="IPR003749">
    <property type="entry name" value="ThiS/MoaD-like"/>
</dbReference>
<protein>
    <recommendedName>
        <fullName evidence="3">Sulfur carrier protein</fullName>
    </recommendedName>
</protein>
<dbReference type="OrthoDB" id="6388078at2"/>
<keyword evidence="2" id="KW-1185">Reference proteome</keyword>
<evidence type="ECO:0000313" key="1">
    <source>
        <dbReference type="EMBL" id="KFD22439.1"/>
    </source>
</evidence>
<dbReference type="AlphaFoldDB" id="A0A085JPP3"/>
<name>A0A085JPP3_9GAMM</name>
<accession>A0A085JPP3</accession>
<evidence type="ECO:0008006" key="3">
    <source>
        <dbReference type="Google" id="ProtNLM"/>
    </source>
</evidence>
<reference evidence="1 2" key="1">
    <citation type="submission" date="2014-05" db="EMBL/GenBank/DDBJ databases">
        <title>ATOL: Assembling a taxonomically balanced genome-scale reconstruction of the evolutionary history of the Enterobacteriaceae.</title>
        <authorList>
            <person name="Plunkett G.III."/>
            <person name="Neeno-Eckwall E.C."/>
            <person name="Glasner J.D."/>
            <person name="Perna N.T."/>
        </authorList>
    </citation>
    <scope>NUCLEOTIDE SEQUENCE [LARGE SCALE GENOMIC DNA]</scope>
    <source>
        <strain evidence="1 2">ATCC 33301</strain>
    </source>
</reference>
<evidence type="ECO:0000313" key="2">
    <source>
        <dbReference type="Proteomes" id="UP000028602"/>
    </source>
</evidence>
<dbReference type="InterPro" id="IPR012675">
    <property type="entry name" value="Beta-grasp_dom_sf"/>
</dbReference>
<dbReference type="InterPro" id="IPR016155">
    <property type="entry name" value="Mopterin_synth/thiamin_S_b"/>
</dbReference>
<sequence>MQIKVNDNVISVESSCPVNRLLHTLSVAVQGTALAVNERIIPASEWAGYRLQENDDVVIFQVIAGG</sequence>
<dbReference type="InterPro" id="IPR010035">
    <property type="entry name" value="Thi_S"/>
</dbReference>
<comment type="caution">
    <text evidence="1">The sequence shown here is derived from an EMBL/GenBank/DDBJ whole genome shotgun (WGS) entry which is preliminary data.</text>
</comment>
<dbReference type="PANTHER" id="PTHR34472">
    <property type="entry name" value="SULFUR CARRIER PROTEIN THIS"/>
    <property type="match status" value="1"/>
</dbReference>
<dbReference type="SUPFAM" id="SSF54285">
    <property type="entry name" value="MoaD/ThiS"/>
    <property type="match status" value="1"/>
</dbReference>
<dbReference type="CDD" id="cd00565">
    <property type="entry name" value="Ubl_ThiS"/>
    <property type="match status" value="1"/>
</dbReference>
<dbReference type="EMBL" id="JMPR01000005">
    <property type="protein sequence ID" value="KFD22439.1"/>
    <property type="molecule type" value="Genomic_DNA"/>
</dbReference>
<dbReference type="RefSeq" id="WP_025902274.1">
    <property type="nucleotide sequence ID" value="NZ_ATMJ01000032.1"/>
</dbReference>
<proteinExistence type="predicted"/>
<dbReference type="NCBIfam" id="TIGR01683">
    <property type="entry name" value="thiS"/>
    <property type="match status" value="1"/>
</dbReference>